<dbReference type="Proteomes" id="UP000299102">
    <property type="component" value="Unassembled WGS sequence"/>
</dbReference>
<organism evidence="1 2">
    <name type="scientific">Eumeta variegata</name>
    <name type="common">Bagworm moth</name>
    <name type="synonym">Eumeta japonica</name>
    <dbReference type="NCBI Taxonomy" id="151549"/>
    <lineage>
        <taxon>Eukaryota</taxon>
        <taxon>Metazoa</taxon>
        <taxon>Ecdysozoa</taxon>
        <taxon>Arthropoda</taxon>
        <taxon>Hexapoda</taxon>
        <taxon>Insecta</taxon>
        <taxon>Pterygota</taxon>
        <taxon>Neoptera</taxon>
        <taxon>Endopterygota</taxon>
        <taxon>Lepidoptera</taxon>
        <taxon>Glossata</taxon>
        <taxon>Ditrysia</taxon>
        <taxon>Tineoidea</taxon>
        <taxon>Psychidae</taxon>
        <taxon>Oiketicinae</taxon>
        <taxon>Eumeta</taxon>
    </lineage>
</organism>
<reference evidence="1 2" key="1">
    <citation type="journal article" date="2019" name="Commun. Biol.">
        <title>The bagworm genome reveals a unique fibroin gene that provides high tensile strength.</title>
        <authorList>
            <person name="Kono N."/>
            <person name="Nakamura H."/>
            <person name="Ohtoshi R."/>
            <person name="Tomita M."/>
            <person name="Numata K."/>
            <person name="Arakawa K."/>
        </authorList>
    </citation>
    <scope>NUCLEOTIDE SEQUENCE [LARGE SCALE GENOMIC DNA]</scope>
</reference>
<keyword evidence="2" id="KW-1185">Reference proteome</keyword>
<dbReference type="EMBL" id="BGZK01001763">
    <property type="protein sequence ID" value="GBP85853.1"/>
    <property type="molecule type" value="Genomic_DNA"/>
</dbReference>
<accession>A0A4C1ZFE0</accession>
<protein>
    <submittedName>
        <fullName evidence="1">Uncharacterized protein</fullName>
    </submittedName>
</protein>
<comment type="caution">
    <text evidence="1">The sequence shown here is derived from an EMBL/GenBank/DDBJ whole genome shotgun (WGS) entry which is preliminary data.</text>
</comment>
<name>A0A4C1ZFE0_EUMVA</name>
<sequence length="126" mass="13844">MQGGCCGPRKMRGGPAPARALLGKLAPRCFKLRHSRYGYRALDVPTSGRRTSSFDVAADNRTLTSGVGDVKVKRRRCELKGRARASEALTAGVLPGGVFKPQSSHRFRVCRFRGQTFGINETCYLR</sequence>
<proteinExistence type="predicted"/>
<evidence type="ECO:0000313" key="2">
    <source>
        <dbReference type="Proteomes" id="UP000299102"/>
    </source>
</evidence>
<gene>
    <name evidence="1" type="ORF">EVAR_68126_1</name>
</gene>
<dbReference type="AlphaFoldDB" id="A0A4C1ZFE0"/>
<evidence type="ECO:0000313" key="1">
    <source>
        <dbReference type="EMBL" id="GBP85853.1"/>
    </source>
</evidence>